<dbReference type="Gene3D" id="1.10.20.60">
    <property type="entry name" value="Glu-tRNAGln amidotransferase C subunit, N-terminal domain"/>
    <property type="match status" value="1"/>
</dbReference>
<evidence type="ECO:0000313" key="1">
    <source>
        <dbReference type="EMBL" id="OGG94856.1"/>
    </source>
</evidence>
<proteinExistence type="predicted"/>
<evidence type="ECO:0000313" key="2">
    <source>
        <dbReference type="Proteomes" id="UP000178449"/>
    </source>
</evidence>
<gene>
    <name evidence="1" type="ORF">A2527_12990</name>
</gene>
<name>A0A1F6G9S7_9PROT</name>
<comment type="caution">
    <text evidence="1">The sequence shown here is derived from an EMBL/GenBank/DDBJ whole genome shotgun (WGS) entry which is preliminary data.</text>
</comment>
<protein>
    <recommendedName>
        <fullName evidence="3">Aspartyl/glutamyl-tRNA(Asn/Gln) amidotransferase subunit C</fullName>
    </recommendedName>
</protein>
<reference evidence="1 2" key="1">
    <citation type="journal article" date="2016" name="Nat. Commun.">
        <title>Thousands of microbial genomes shed light on interconnected biogeochemical processes in an aquifer system.</title>
        <authorList>
            <person name="Anantharaman K."/>
            <person name="Brown C.T."/>
            <person name="Hug L.A."/>
            <person name="Sharon I."/>
            <person name="Castelle C.J."/>
            <person name="Probst A.J."/>
            <person name="Thomas B.C."/>
            <person name="Singh A."/>
            <person name="Wilkins M.J."/>
            <person name="Karaoz U."/>
            <person name="Brodie E.L."/>
            <person name="Williams K.H."/>
            <person name="Hubbard S.S."/>
            <person name="Banfield J.F."/>
        </authorList>
    </citation>
    <scope>NUCLEOTIDE SEQUENCE [LARGE SCALE GENOMIC DNA]</scope>
</reference>
<organism evidence="1 2">
    <name type="scientific">Candidatus Lambdaproteobacteria bacterium RIFOXYD2_FULL_50_16</name>
    <dbReference type="NCBI Taxonomy" id="1817772"/>
    <lineage>
        <taxon>Bacteria</taxon>
        <taxon>Pseudomonadati</taxon>
        <taxon>Pseudomonadota</taxon>
        <taxon>Candidatus Lambdaproteobacteria</taxon>
    </lineage>
</organism>
<dbReference type="InterPro" id="IPR036113">
    <property type="entry name" value="Asp/Glu-ADT_sf_sub_c"/>
</dbReference>
<accession>A0A1F6G9S7</accession>
<sequence length="90" mass="10023">MEKIDVAHVAKLARLKLTDQESVAIGKKFGEILGYIGLLAEVDLEGEGQDRDETQLVNYRPDGAVASLVKLEDFSELIENRHFKVPSIIE</sequence>
<dbReference type="Proteomes" id="UP000178449">
    <property type="component" value="Unassembled WGS sequence"/>
</dbReference>
<dbReference type="AlphaFoldDB" id="A0A1F6G9S7"/>
<dbReference type="SUPFAM" id="SSF141000">
    <property type="entry name" value="Glu-tRNAGln amidotransferase C subunit"/>
    <property type="match status" value="1"/>
</dbReference>
<dbReference type="EMBL" id="MFNE01000033">
    <property type="protein sequence ID" value="OGG94856.1"/>
    <property type="molecule type" value="Genomic_DNA"/>
</dbReference>
<dbReference type="STRING" id="1817772.A2527_12990"/>
<evidence type="ECO:0008006" key="3">
    <source>
        <dbReference type="Google" id="ProtNLM"/>
    </source>
</evidence>
<dbReference type="GO" id="GO:0006450">
    <property type="term" value="P:regulation of translational fidelity"/>
    <property type="evidence" value="ECO:0007669"/>
    <property type="project" value="InterPro"/>
</dbReference>